<evidence type="ECO:0000313" key="1">
    <source>
        <dbReference type="EMBL" id="ADI07703.1"/>
    </source>
</evidence>
<dbReference type="KEGG" id="sbh:SBI_04583"/>
<dbReference type="PATRIC" id="fig|749414.3.peg.4734"/>
<proteinExistence type="predicted"/>
<evidence type="ECO:0000313" key="2">
    <source>
        <dbReference type="Proteomes" id="UP000000377"/>
    </source>
</evidence>
<reference evidence="1 2" key="1">
    <citation type="journal article" date="2010" name="J. Bacteriol.">
        <title>Genome sequence of the milbemycin-producing bacterium Streptomyces bingchenggensis.</title>
        <authorList>
            <person name="Wang X.J."/>
            <person name="Yan Y.J."/>
            <person name="Zhang B."/>
            <person name="An J."/>
            <person name="Wang J.J."/>
            <person name="Tian J."/>
            <person name="Jiang L."/>
            <person name="Chen Y.H."/>
            <person name="Huang S.X."/>
            <person name="Yin M."/>
            <person name="Zhang J."/>
            <person name="Gao A.L."/>
            <person name="Liu C.X."/>
            <person name="Zhu Z.X."/>
            <person name="Xiang W.S."/>
        </authorList>
    </citation>
    <scope>NUCLEOTIDE SEQUENCE [LARGE SCALE GENOMIC DNA]</scope>
    <source>
        <strain evidence="1 2">BCW-1</strain>
    </source>
</reference>
<dbReference type="AlphaFoldDB" id="D7BXD0"/>
<protein>
    <submittedName>
        <fullName evidence="1">Uncharacterized protein</fullName>
    </submittedName>
</protein>
<dbReference type="STRING" id="749414.SBI_04583"/>
<dbReference type="Proteomes" id="UP000000377">
    <property type="component" value="Chromosome"/>
</dbReference>
<keyword evidence="2" id="KW-1185">Reference proteome</keyword>
<accession>D7BXD0</accession>
<organism evidence="1 2">
    <name type="scientific">Streptomyces bingchenggensis (strain BCW-1)</name>
    <dbReference type="NCBI Taxonomy" id="749414"/>
    <lineage>
        <taxon>Bacteria</taxon>
        <taxon>Bacillati</taxon>
        <taxon>Actinomycetota</taxon>
        <taxon>Actinomycetes</taxon>
        <taxon>Kitasatosporales</taxon>
        <taxon>Streptomycetaceae</taxon>
        <taxon>Streptomyces</taxon>
    </lineage>
</organism>
<sequence length="34" mass="3895">MVRVLLEEIESQGERTSKRPQLVLPTELVRRGSS</sequence>
<dbReference type="eggNOG" id="COG1609">
    <property type="taxonomic scope" value="Bacteria"/>
</dbReference>
<dbReference type="HOGENOM" id="CLU_3376251_0_0_11"/>
<gene>
    <name evidence="1" type="ordered locus">SBI_04583</name>
</gene>
<name>D7BXD0_STRBB</name>
<dbReference type="EMBL" id="CP002047">
    <property type="protein sequence ID" value="ADI07703.1"/>
    <property type="molecule type" value="Genomic_DNA"/>
</dbReference>